<comment type="caution">
    <text evidence="4">The sequence shown here is derived from an EMBL/GenBank/DDBJ whole genome shotgun (WGS) entry which is preliminary data.</text>
</comment>
<feature type="compositionally biased region" description="Low complexity" evidence="1">
    <location>
        <begin position="208"/>
        <end position="227"/>
    </location>
</feature>
<reference evidence="5" key="2">
    <citation type="journal article" date="2021" name="Sci. Data">
        <title>Chromosome-scale genome sequencing, assembly and annotation of six genomes from subfamily Leishmaniinae.</title>
        <authorList>
            <person name="Almutairi H."/>
            <person name="Urbaniak M.D."/>
            <person name="Bates M.D."/>
            <person name="Jariyapan N."/>
            <person name="Kwakye-Nuako G."/>
            <person name="Thomaz Soccol V."/>
            <person name="Al-Salem W.S."/>
            <person name="Dillon R.J."/>
            <person name="Bates P.A."/>
            <person name="Gatherer D."/>
        </authorList>
    </citation>
    <scope>NUCLEOTIDE SEQUENCE [LARGE SCALE GENOMIC DNA]</scope>
</reference>
<dbReference type="RefSeq" id="XP_067177028.1">
    <property type="nucleotide sequence ID" value="XM_067321933.1"/>
</dbReference>
<feature type="compositionally biased region" description="Basic residues" evidence="1">
    <location>
        <begin position="74"/>
        <end position="86"/>
    </location>
</feature>
<feature type="region of interest" description="Disordered" evidence="1">
    <location>
        <begin position="1"/>
        <end position="108"/>
    </location>
</feature>
<dbReference type="InterPro" id="IPR002921">
    <property type="entry name" value="Fungal_lipase-type"/>
</dbReference>
<evidence type="ECO:0000256" key="2">
    <source>
        <dbReference type="SAM" id="Phobius"/>
    </source>
</evidence>
<evidence type="ECO:0000313" key="5">
    <source>
        <dbReference type="Proteomes" id="UP000673552"/>
    </source>
</evidence>
<feature type="region of interest" description="Disordered" evidence="1">
    <location>
        <begin position="874"/>
        <end position="922"/>
    </location>
</feature>
<evidence type="ECO:0000256" key="1">
    <source>
        <dbReference type="SAM" id="MobiDB-lite"/>
    </source>
</evidence>
<evidence type="ECO:0000259" key="3">
    <source>
        <dbReference type="Pfam" id="PF01764"/>
    </source>
</evidence>
<dbReference type="PANTHER" id="PTHR45856:SF11">
    <property type="entry name" value="FUNGAL LIPASE-LIKE DOMAIN-CONTAINING PROTEIN"/>
    <property type="match status" value="1"/>
</dbReference>
<keyword evidence="2" id="KW-0812">Transmembrane</keyword>
<feature type="compositionally biased region" description="Polar residues" evidence="1">
    <location>
        <begin position="37"/>
        <end position="54"/>
    </location>
</feature>
<dbReference type="InterPro" id="IPR051218">
    <property type="entry name" value="Sec_MonoDiacylglyc_Lipase"/>
</dbReference>
<feature type="compositionally biased region" description="Basic and acidic residues" evidence="1">
    <location>
        <begin position="1"/>
        <end position="12"/>
    </location>
</feature>
<dbReference type="Pfam" id="PF01764">
    <property type="entry name" value="Lipase_3"/>
    <property type="match status" value="1"/>
</dbReference>
<feature type="compositionally biased region" description="Basic and acidic residues" evidence="1">
    <location>
        <begin position="1299"/>
        <end position="1308"/>
    </location>
</feature>
<protein>
    <recommendedName>
        <fullName evidence="3">Fungal lipase-type domain-containing protein</fullName>
    </recommendedName>
</protein>
<feature type="domain" description="Fungal lipase-type" evidence="3">
    <location>
        <begin position="1671"/>
        <end position="1780"/>
    </location>
</feature>
<dbReference type="Proteomes" id="UP000673552">
    <property type="component" value="Unassembled WGS sequence"/>
</dbReference>
<feature type="transmembrane region" description="Helical" evidence="2">
    <location>
        <begin position="574"/>
        <end position="594"/>
    </location>
</feature>
<feature type="region of interest" description="Disordered" evidence="1">
    <location>
        <begin position="1250"/>
        <end position="1308"/>
    </location>
</feature>
<dbReference type="SUPFAM" id="SSF53474">
    <property type="entry name" value="alpha/beta-Hydrolases"/>
    <property type="match status" value="1"/>
</dbReference>
<dbReference type="EMBL" id="JAFEUZ010000029">
    <property type="protein sequence ID" value="KAG5473794.1"/>
    <property type="molecule type" value="Genomic_DNA"/>
</dbReference>
<name>A0A836KF04_9TRYP</name>
<dbReference type="Gene3D" id="3.40.50.1820">
    <property type="entry name" value="alpha/beta hydrolase"/>
    <property type="match status" value="1"/>
</dbReference>
<accession>A0A836KF04</accession>
<feature type="transmembrane region" description="Helical" evidence="2">
    <location>
        <begin position="693"/>
        <end position="714"/>
    </location>
</feature>
<gene>
    <name evidence="4" type="ORF">LSCM1_04424</name>
</gene>
<feature type="compositionally biased region" description="Basic and acidic residues" evidence="1">
    <location>
        <begin position="87"/>
        <end position="99"/>
    </location>
</feature>
<feature type="region of interest" description="Disordered" evidence="1">
    <location>
        <begin position="1490"/>
        <end position="1509"/>
    </location>
</feature>
<feature type="transmembrane region" description="Helical" evidence="2">
    <location>
        <begin position="493"/>
        <end position="517"/>
    </location>
</feature>
<organism evidence="4 5">
    <name type="scientific">Leishmania martiniquensis</name>
    <dbReference type="NCBI Taxonomy" id="1580590"/>
    <lineage>
        <taxon>Eukaryota</taxon>
        <taxon>Discoba</taxon>
        <taxon>Euglenozoa</taxon>
        <taxon>Kinetoplastea</taxon>
        <taxon>Metakinetoplastina</taxon>
        <taxon>Trypanosomatida</taxon>
        <taxon>Trypanosomatidae</taxon>
        <taxon>Leishmaniinae</taxon>
        <taxon>Leishmania</taxon>
    </lineage>
</organism>
<feature type="region of interest" description="Disordered" evidence="1">
    <location>
        <begin position="1076"/>
        <end position="1115"/>
    </location>
</feature>
<dbReference type="CDD" id="cd00519">
    <property type="entry name" value="Lipase_3"/>
    <property type="match status" value="1"/>
</dbReference>
<feature type="transmembrane region" description="Helical" evidence="2">
    <location>
        <begin position="615"/>
        <end position="638"/>
    </location>
</feature>
<evidence type="ECO:0000313" key="4">
    <source>
        <dbReference type="EMBL" id="KAG5473794.1"/>
    </source>
</evidence>
<keyword evidence="2" id="KW-0472">Membrane</keyword>
<feature type="transmembrane region" description="Helical" evidence="2">
    <location>
        <begin position="658"/>
        <end position="681"/>
    </location>
</feature>
<feature type="region of interest" description="Disordered" evidence="1">
    <location>
        <begin position="1165"/>
        <end position="1201"/>
    </location>
</feature>
<keyword evidence="5" id="KW-1185">Reference proteome</keyword>
<feature type="region of interest" description="Disordered" evidence="1">
    <location>
        <begin position="1517"/>
        <end position="1542"/>
    </location>
</feature>
<dbReference type="GeneID" id="92514445"/>
<proteinExistence type="predicted"/>
<dbReference type="GO" id="GO:0006629">
    <property type="term" value="P:lipid metabolic process"/>
    <property type="evidence" value="ECO:0007669"/>
    <property type="project" value="InterPro"/>
</dbReference>
<keyword evidence="2" id="KW-1133">Transmembrane helix</keyword>
<reference evidence="5" key="1">
    <citation type="journal article" date="2021" name="Microbiol. Resour. Announc.">
        <title>LGAAP: Leishmaniinae Genome Assembly and Annotation Pipeline.</title>
        <authorList>
            <person name="Almutairi H."/>
            <person name="Urbaniak M.D."/>
            <person name="Bates M.D."/>
            <person name="Jariyapan N."/>
            <person name="Kwakye-Nuako G."/>
            <person name="Thomaz-Soccol V."/>
            <person name="Al-Salem W.S."/>
            <person name="Dillon R.J."/>
            <person name="Bates P.A."/>
            <person name="Gatherer D."/>
        </authorList>
    </citation>
    <scope>NUCLEOTIDE SEQUENCE [LARGE SCALE GENOMIC DNA]</scope>
</reference>
<feature type="compositionally biased region" description="Basic and acidic residues" evidence="1">
    <location>
        <begin position="883"/>
        <end position="900"/>
    </location>
</feature>
<dbReference type="OrthoDB" id="514788at2759"/>
<sequence>MFIRREVLDCRKAKGPPLTDRAAGAFGGGKRSVCESAPQQQRESMPSAPTSNRGPAQKEGERVDSPTTELSSHPSRKERQPRKRSRERQMREAEGEDRQAAVPRRRVIPTPPHRQLFLVKDNSFGEGWINIKEHKSLLAAYATDPGCGGSAAGVSPGERRVGAPAPALFNCTDIRKPSPASVPFDALPPPLSGARLSSHPLGTRPRQAGSPTYSPTAPSPTARAASPDFRDGRRKGRQVGKLRFCEPVELQVESISALAMRLTLVLWYACLIAALVVEVIPKVQWSMVNICGATHGVDIRYMHEWTSPCVTFLPTAAANGTLEAPKTVSLRWGGADLTPLQSNMARYRRLAFSLSTPSGQRSGVQQYRLVAETRISGAGVDWVSEYPLSVRCDTTKRRCDVARVPELLLGNTPRFSGEFSFTLTLVPESLAAGAAGSSVGIAYQRHAYTCATLVWRYVLMFLSLIHTLRFIAYCKYTSILYEQGWTILLQVALLWYMNPLFALNITIWPLSSMLAFMEYRIPTYFMAVLTAYMLSVITASMAWARPAVAKPDDGVFAKLKAFLVRSRNVYDPPMWTKILIAVYMLSVFVLDTIDACVERNAWYSGSNNESGYRRLYVLVMIVHLAGGLVCLSLLLYLRNYLGSKPYLESRPQQLACRVFLMIFLSAIAYCVAHCLVFFLLYNRGHPALASQQPFLQLPMLMMTSFFVNIMTLVYTSQNRDESVPVHPQDPRWKHMVWPDTWYRWLARHGGSQYIFATEQEETRFYRLQFEFRRRQFMARQKRLKSVSGALSGLDLSSAGSVAFAASSERAQNTMRPDWPSSMRDLRDEGRSMTSLQQRVNGASALGCTDGEEPLQAGVQVSASDTDAVAVGCGGRIQRSESPAVRDNDRGAASPARRDDQSGVPTVRGESHQAGERMRGGGFDIDSEAAATATTFEARGSDFCRSRCAVGSNRLAPVDVAARHVMNMDRFSTYFLADGVDMAGRGAGGVAKLYSDLTCGRPSTRDTYAIAGPARRRSRMLRSASPMQGCHGEDGSVTASGLSQLQGSLGANAVACTWSGSHRREGRMSLPPAQLGLAGRCQHNSRSHSDGDAPINSRGNDDVESAMPNCKAPAGHDALPLAQQSRYQDPLAGVTVSGCTESPVEAALRPPWAAAAASADTVVLPPTDAEEEDGGGIWRRSEGGLAPRTHSGSCARQRDDLQGPVLPLRAPTAGGAGVIGSSHLKGALCLDQQDPLALSRLASVLGADLPSLAPTSRTGEGDVRQCSVHGGADSRPHAESLDDDAPSNLSFHSSSDSDDDGRSDRTHESAHFLRRTLTLARERLGALMGTAEQNLLERPVRGLNRLETHIFNAAYRPFQSIQYLPFFNLETAIDCFNISWEAYGVEESTGDQAIGTGIKVTPQNVPRTVAHGIKKVICGCCPAEEDSSDADAEDVIESELGRGVAVGARDSDEGAAAVAPATGSDGTERMVHPITTQQGCDSNVVIVDRRSDSHSRGTSGEFDTRAAAPQRILTPALAGKGSSNHLASPPEGPKPDAPAPVKAATAVPNHAALPINVEQYGFVRLLVAEAKEVQVLMVKMDTDAPEHKGKAPRVIIGFRGTANMSNAKHDMNIHRVVWREMEAAAYRGAADASGEETSEIASNLDDNDDVTTAQYLGCASCIRSCMRKTPWRPTCHAGFLAIWKTLKPTVLSRLRGLLCDDPDTVFRIFTTGHSLGGALASLCAYSITNMLKRMDYPIADVTVYTYGQPRMGNRTFQRIYDKTVPRSFRVVNESDVVVSMTMFGGYHVGIEVDVDRHGNFIVKPTAIERLFPPTKGRGLTLVNHLMRNYGTSLNAIASRTACPARGLDFYSTADPEKVKAAREKAAAVHLMQS</sequence>
<feature type="compositionally biased region" description="Basic and acidic residues" evidence="1">
    <location>
        <begin position="908"/>
        <end position="918"/>
    </location>
</feature>
<feature type="transmembrane region" description="Helical" evidence="2">
    <location>
        <begin position="524"/>
        <end position="544"/>
    </location>
</feature>
<feature type="transmembrane region" description="Helical" evidence="2">
    <location>
        <begin position="453"/>
        <end position="473"/>
    </location>
</feature>
<dbReference type="PANTHER" id="PTHR45856">
    <property type="entry name" value="ALPHA/BETA-HYDROLASES SUPERFAMILY PROTEIN"/>
    <property type="match status" value="1"/>
</dbReference>
<feature type="transmembrane region" description="Helical" evidence="2">
    <location>
        <begin position="258"/>
        <end position="277"/>
    </location>
</feature>
<dbReference type="KEGG" id="lmat:92514445"/>
<dbReference type="InterPro" id="IPR029058">
    <property type="entry name" value="AB_hydrolase_fold"/>
</dbReference>
<feature type="region of interest" description="Disordered" evidence="1">
    <location>
        <begin position="1447"/>
        <end position="1468"/>
    </location>
</feature>
<feature type="region of interest" description="Disordered" evidence="1">
    <location>
        <begin position="180"/>
        <end position="234"/>
    </location>
</feature>